<evidence type="ECO:0000313" key="2">
    <source>
        <dbReference type="EnsemblMetazoa" id="SMAR006432-PA"/>
    </source>
</evidence>
<evidence type="ECO:0000313" key="3">
    <source>
        <dbReference type="Proteomes" id="UP000014500"/>
    </source>
</evidence>
<dbReference type="EMBL" id="JH431701">
    <property type="status" value="NOT_ANNOTATED_CDS"/>
    <property type="molecule type" value="Genomic_DNA"/>
</dbReference>
<accession>T1IYW4</accession>
<dbReference type="HOGENOM" id="CLU_1940755_0_0_1"/>
<proteinExistence type="predicted"/>
<reference evidence="3" key="1">
    <citation type="submission" date="2011-05" db="EMBL/GenBank/DDBJ databases">
        <authorList>
            <person name="Richards S.R."/>
            <person name="Qu J."/>
            <person name="Jiang H."/>
            <person name="Jhangiani S.N."/>
            <person name="Agravi P."/>
            <person name="Goodspeed R."/>
            <person name="Gross S."/>
            <person name="Mandapat C."/>
            <person name="Jackson L."/>
            <person name="Mathew T."/>
            <person name="Pu L."/>
            <person name="Thornton R."/>
            <person name="Saada N."/>
            <person name="Wilczek-Boney K.B."/>
            <person name="Lee S."/>
            <person name="Kovar C."/>
            <person name="Wu Y."/>
            <person name="Scherer S.E."/>
            <person name="Worley K.C."/>
            <person name="Muzny D.M."/>
            <person name="Gibbs R."/>
        </authorList>
    </citation>
    <scope>NUCLEOTIDE SEQUENCE</scope>
    <source>
        <strain evidence="3">Brora</strain>
    </source>
</reference>
<reference evidence="2" key="2">
    <citation type="submission" date="2015-02" db="UniProtKB">
        <authorList>
            <consortium name="EnsemblMetazoa"/>
        </authorList>
    </citation>
    <scope>IDENTIFICATION</scope>
</reference>
<keyword evidence="3" id="KW-1185">Reference proteome</keyword>
<organism evidence="2 3">
    <name type="scientific">Strigamia maritima</name>
    <name type="common">European centipede</name>
    <name type="synonym">Geophilus maritimus</name>
    <dbReference type="NCBI Taxonomy" id="126957"/>
    <lineage>
        <taxon>Eukaryota</taxon>
        <taxon>Metazoa</taxon>
        <taxon>Ecdysozoa</taxon>
        <taxon>Arthropoda</taxon>
        <taxon>Myriapoda</taxon>
        <taxon>Chilopoda</taxon>
        <taxon>Pleurostigmophora</taxon>
        <taxon>Geophilomorpha</taxon>
        <taxon>Linotaeniidae</taxon>
        <taxon>Strigamia</taxon>
    </lineage>
</organism>
<dbReference type="Proteomes" id="UP000014500">
    <property type="component" value="Unassembled WGS sequence"/>
</dbReference>
<name>T1IYW4_STRMM</name>
<evidence type="ECO:0000256" key="1">
    <source>
        <dbReference type="SAM" id="MobiDB-lite"/>
    </source>
</evidence>
<dbReference type="EnsemblMetazoa" id="SMAR006432-RA">
    <property type="protein sequence ID" value="SMAR006432-PA"/>
    <property type="gene ID" value="SMAR006432"/>
</dbReference>
<protein>
    <submittedName>
        <fullName evidence="2">Uncharacterized protein</fullName>
    </submittedName>
</protein>
<feature type="compositionally biased region" description="Low complexity" evidence="1">
    <location>
        <begin position="63"/>
        <end position="76"/>
    </location>
</feature>
<dbReference type="AlphaFoldDB" id="T1IYW4"/>
<feature type="region of interest" description="Disordered" evidence="1">
    <location>
        <begin position="62"/>
        <end position="98"/>
    </location>
</feature>
<feature type="compositionally biased region" description="Polar residues" evidence="1">
    <location>
        <begin position="87"/>
        <end position="98"/>
    </location>
</feature>
<sequence>MDPCFRGFLFHLHYRNNPANYIDLYHMDLHGLDLDRQLQTSKYAVIYQFIVKKATKNNLLHAPSSDSSLQSGLPSQNNARSKHSESAQDNFPSGQTGSLVLKRGFGRDGSARLKKFIFYYYALLKSDIQI</sequence>